<dbReference type="Gene3D" id="2.60.40.420">
    <property type="entry name" value="Cupredoxins - blue copper proteins"/>
    <property type="match status" value="1"/>
</dbReference>
<keyword evidence="5 9" id="KW-0812">Transmembrane</keyword>
<dbReference type="Gene3D" id="1.10.287.90">
    <property type="match status" value="1"/>
</dbReference>
<gene>
    <name evidence="12" type="ORF">C41B8_18171</name>
</gene>
<dbReference type="PATRIC" id="fig|1304275.5.peg.3711"/>
<dbReference type="GO" id="GO:0004129">
    <property type="term" value="F:cytochrome-c oxidase activity"/>
    <property type="evidence" value="ECO:0007669"/>
    <property type="project" value="InterPro"/>
</dbReference>
<comment type="subcellular location">
    <subcellularLocation>
        <location evidence="1">Membrane</location>
        <topology evidence="1">Multi-pass membrane protein</topology>
    </subcellularLocation>
</comment>
<feature type="domain" description="Cytochrome oxidase subunit II copper A binding" evidence="10">
    <location>
        <begin position="136"/>
        <end position="248"/>
    </location>
</feature>
<evidence type="ECO:0000313" key="12">
    <source>
        <dbReference type="EMBL" id="KEZ75794.1"/>
    </source>
</evidence>
<accession>A0A084IGG0</accession>
<comment type="similarity">
    <text evidence="2">Belongs to the cytochrome c oxidase subunit 2 family.</text>
</comment>
<protein>
    <submittedName>
        <fullName evidence="12">Cytochrome c oxidase subunit II</fullName>
    </submittedName>
</protein>
<dbReference type="STRING" id="1304275.C41B8_18171"/>
<evidence type="ECO:0000256" key="3">
    <source>
        <dbReference type="ARBA" id="ARBA00022448"/>
    </source>
</evidence>
<dbReference type="InterPro" id="IPR010514">
    <property type="entry name" value="COX_ARM"/>
</dbReference>
<dbReference type="GO" id="GO:0016020">
    <property type="term" value="C:membrane"/>
    <property type="evidence" value="ECO:0007669"/>
    <property type="project" value="UniProtKB-SubCell"/>
</dbReference>
<feature type="transmembrane region" description="Helical" evidence="9">
    <location>
        <begin position="46"/>
        <end position="68"/>
    </location>
</feature>
<dbReference type="RefSeq" id="WP_051883762.1">
    <property type="nucleotide sequence ID" value="NZ_APNK01000052.1"/>
</dbReference>
<evidence type="ECO:0000256" key="1">
    <source>
        <dbReference type="ARBA" id="ARBA00004141"/>
    </source>
</evidence>
<reference evidence="12 13" key="1">
    <citation type="submission" date="2013-03" db="EMBL/GenBank/DDBJ databases">
        <title>Salinisphaera hydrothermalis C41B8 Genome Sequencing.</title>
        <authorList>
            <person name="Li C."/>
            <person name="Lai Q."/>
            <person name="Shao Z."/>
        </authorList>
    </citation>
    <scope>NUCLEOTIDE SEQUENCE [LARGE SCALE GENOMIC DNA]</scope>
    <source>
        <strain evidence="12 13">C41B8</strain>
    </source>
</reference>
<keyword evidence="8 9" id="KW-0472">Membrane</keyword>
<evidence type="ECO:0000256" key="5">
    <source>
        <dbReference type="ARBA" id="ARBA00022692"/>
    </source>
</evidence>
<dbReference type="InterPro" id="IPR002429">
    <property type="entry name" value="CcO_II-like_C"/>
</dbReference>
<dbReference type="OrthoDB" id="9783445at2"/>
<evidence type="ECO:0000256" key="9">
    <source>
        <dbReference type="SAM" id="Phobius"/>
    </source>
</evidence>
<dbReference type="Proteomes" id="UP000028302">
    <property type="component" value="Unassembled WGS sequence"/>
</dbReference>
<evidence type="ECO:0000259" key="11">
    <source>
        <dbReference type="PROSITE" id="PS50999"/>
    </source>
</evidence>
<dbReference type="Pfam" id="PF06481">
    <property type="entry name" value="COX_ARM"/>
    <property type="match status" value="1"/>
</dbReference>
<dbReference type="Pfam" id="PF00116">
    <property type="entry name" value="COX2"/>
    <property type="match status" value="1"/>
</dbReference>
<keyword evidence="4" id="KW-0679">Respiratory chain</keyword>
<name>A0A084IGG0_SALHC</name>
<feature type="transmembrane region" description="Helical" evidence="9">
    <location>
        <begin position="89"/>
        <end position="111"/>
    </location>
</feature>
<dbReference type="InterPro" id="IPR045187">
    <property type="entry name" value="CcO_II"/>
</dbReference>
<dbReference type="InterPro" id="IPR011759">
    <property type="entry name" value="Cyt_c_oxidase_su2_TM_dom"/>
</dbReference>
<evidence type="ECO:0000256" key="4">
    <source>
        <dbReference type="ARBA" id="ARBA00022660"/>
    </source>
</evidence>
<evidence type="ECO:0000256" key="6">
    <source>
        <dbReference type="ARBA" id="ARBA00022982"/>
    </source>
</evidence>
<keyword evidence="13" id="KW-1185">Reference proteome</keyword>
<keyword evidence="3" id="KW-0813">Transport</keyword>
<dbReference type="PROSITE" id="PS50999">
    <property type="entry name" value="COX2_TM"/>
    <property type="match status" value="1"/>
</dbReference>
<proteinExistence type="inferred from homology"/>
<keyword evidence="7 9" id="KW-1133">Transmembrane helix</keyword>
<dbReference type="SUPFAM" id="SSF81464">
    <property type="entry name" value="Cytochrome c oxidase subunit II-like, transmembrane region"/>
    <property type="match status" value="1"/>
</dbReference>
<keyword evidence="6" id="KW-0249">Electron transport</keyword>
<organism evidence="12 13">
    <name type="scientific">Salinisphaera hydrothermalis (strain C41B8)</name>
    <dbReference type="NCBI Taxonomy" id="1304275"/>
    <lineage>
        <taxon>Bacteria</taxon>
        <taxon>Pseudomonadati</taxon>
        <taxon>Pseudomonadota</taxon>
        <taxon>Gammaproteobacteria</taxon>
        <taxon>Salinisphaerales</taxon>
        <taxon>Salinisphaeraceae</taxon>
        <taxon>Salinisphaera</taxon>
    </lineage>
</organism>
<dbReference type="AlphaFoldDB" id="A0A084IGG0"/>
<dbReference type="PANTHER" id="PTHR22888">
    <property type="entry name" value="CYTOCHROME C OXIDASE, SUBUNIT II"/>
    <property type="match status" value="1"/>
</dbReference>
<comment type="caution">
    <text evidence="12">The sequence shown here is derived from an EMBL/GenBank/DDBJ whole genome shotgun (WGS) entry which is preliminary data.</text>
</comment>
<dbReference type="EMBL" id="APNK01000052">
    <property type="protein sequence ID" value="KEZ75794.1"/>
    <property type="molecule type" value="Genomic_DNA"/>
</dbReference>
<dbReference type="PROSITE" id="PS50857">
    <property type="entry name" value="COX2_CUA"/>
    <property type="match status" value="1"/>
</dbReference>
<evidence type="ECO:0000256" key="7">
    <source>
        <dbReference type="ARBA" id="ARBA00022989"/>
    </source>
</evidence>
<dbReference type="SUPFAM" id="SSF49503">
    <property type="entry name" value="Cupredoxins"/>
    <property type="match status" value="1"/>
</dbReference>
<dbReference type="InterPro" id="IPR036257">
    <property type="entry name" value="Cyt_c_oxidase_su2_TM_sf"/>
</dbReference>
<sequence>MKTVNYRRALKACLLLLILVPLAGCSSDDWLWILHPNGPIAQSSVYYLIVDILLLAVVIIPATALVIWAFFRYRQGGRGRYDPTFNHSWLVEIVVWGVPLMVVGVMSYFSYQGIRAVEPYHPTSVQQAVDTSGHQQKPLKIDVITTDWQWLFVYPEQGIAVANRLIVPTKRKVEMRLTSAGVTNDFYVLKVINQIYIMPGMRTKHNFYLDRTGDYRGFSTEFSGPGFSWMNYKMKAVTPQAFDQWVAKAKASPHQMTWSKFKQFAKPTVNTGNTWRLYGQVDPNLFTKVIKGVKSGEIADVKPIFMTEDMQSEEFKAHATGTPNRGNN</sequence>
<dbReference type="eggNOG" id="COG1622">
    <property type="taxonomic scope" value="Bacteria"/>
</dbReference>
<evidence type="ECO:0000256" key="2">
    <source>
        <dbReference type="ARBA" id="ARBA00007866"/>
    </source>
</evidence>
<dbReference type="GO" id="GO:0005507">
    <property type="term" value="F:copper ion binding"/>
    <property type="evidence" value="ECO:0007669"/>
    <property type="project" value="InterPro"/>
</dbReference>
<dbReference type="GO" id="GO:0042773">
    <property type="term" value="P:ATP synthesis coupled electron transport"/>
    <property type="evidence" value="ECO:0007669"/>
    <property type="project" value="TreeGrafter"/>
</dbReference>
<feature type="domain" description="Cytochrome oxidase subunit II transmembrane region profile" evidence="11">
    <location>
        <begin position="25"/>
        <end position="121"/>
    </location>
</feature>
<dbReference type="InterPro" id="IPR008972">
    <property type="entry name" value="Cupredoxin"/>
</dbReference>
<dbReference type="GO" id="GO:0009486">
    <property type="term" value="F:cytochrome bo3 ubiquinol oxidase activity"/>
    <property type="evidence" value="ECO:0007669"/>
    <property type="project" value="InterPro"/>
</dbReference>
<evidence type="ECO:0000313" key="13">
    <source>
        <dbReference type="Proteomes" id="UP000028302"/>
    </source>
</evidence>
<evidence type="ECO:0000259" key="10">
    <source>
        <dbReference type="PROSITE" id="PS50857"/>
    </source>
</evidence>
<dbReference type="PANTHER" id="PTHR22888:SF18">
    <property type="entry name" value="CYTOCHROME BO(3) UBIQUINOL OXIDASE SUBUNIT 2"/>
    <property type="match status" value="1"/>
</dbReference>
<evidence type="ECO:0000256" key="8">
    <source>
        <dbReference type="ARBA" id="ARBA00023136"/>
    </source>
</evidence>